<dbReference type="PANTHER" id="PTHR39200:SF1">
    <property type="entry name" value="AUTO-TRANSPORTER ADHESIN HEAD GIN DOMAIN-CONTAINING PROTEIN-RELATED"/>
    <property type="match status" value="1"/>
</dbReference>
<sequence>MYHLLVYRVQFISCCLIRSWSRCEAHATRESTVKATSHRSGHQQSRLMVALSHRHEKAPPVVFKAFQATLTNIRKLSLHSARTFVSEDANATAVWASVTSTSQRILDTLSFSEEVTDGEGSLTIASNLDFDDGGDDVDYDEMEFLIDVFVPTQTIRSVAFGGSDTLTVNPRVLANATDAHVIVTALSDGDMFLQDSDLAVSSVSLVAVGSGDIQWVVPALAIATSLNVQTTSAGDVTLVAETSLSANSVEVNVLGSGDISLSSANLTVPQDITTNVLGSGGVVYQSHGACGHHKLSVLGSGHADTSAIACETTKVLAVSSGDIYVTATKELVVSRLGTASVYVSRPEPPIASGDFKLVDAAAHHKTRTSTEDIPRHEVGIGDISRHSRSDHVGLVVILLLVVVIVQCCKRCCCKRKANKSAATIALQPQHQPVYYHGGQDNASHFYPSTGAPAGPTQPPPQPPTAPYAYYAGQHQPSASYSGTSSYTPLTQSLSSAPYQQLATNSHAQPSMNDQGILGRSAPTYPVANPAFALGPQQGQPTAPAYPTKF</sequence>
<feature type="compositionally biased region" description="Polar residues" evidence="1">
    <location>
        <begin position="497"/>
        <end position="513"/>
    </location>
</feature>
<dbReference type="PANTHER" id="PTHR39200">
    <property type="entry name" value="HYPOTHETICAL EXPORTED PROTEIN"/>
    <property type="match status" value="1"/>
</dbReference>
<dbReference type="eggNOG" id="ENOG502ST4S">
    <property type="taxonomic scope" value="Eukaryota"/>
</dbReference>
<name>A0A024TPH3_9STRA</name>
<proteinExistence type="predicted"/>
<gene>
    <name evidence="3" type="ORF">H310_10701</name>
</gene>
<feature type="region of interest" description="Disordered" evidence="1">
    <location>
        <begin position="497"/>
        <end position="549"/>
    </location>
</feature>
<evidence type="ECO:0000313" key="3">
    <source>
        <dbReference type="EMBL" id="ETV96055.1"/>
    </source>
</evidence>
<feature type="domain" description="Putative auto-transporter adhesin head GIN" evidence="2">
    <location>
        <begin position="232"/>
        <end position="344"/>
    </location>
</feature>
<dbReference type="GeneID" id="20087751"/>
<organism evidence="3">
    <name type="scientific">Aphanomyces invadans</name>
    <dbReference type="NCBI Taxonomy" id="157072"/>
    <lineage>
        <taxon>Eukaryota</taxon>
        <taxon>Sar</taxon>
        <taxon>Stramenopiles</taxon>
        <taxon>Oomycota</taxon>
        <taxon>Saprolegniomycetes</taxon>
        <taxon>Saprolegniales</taxon>
        <taxon>Verrucalvaceae</taxon>
        <taxon>Aphanomyces</taxon>
    </lineage>
</organism>
<accession>A0A024TPH3</accession>
<dbReference type="VEuPathDB" id="FungiDB:H310_10701"/>
<evidence type="ECO:0000259" key="2">
    <source>
        <dbReference type="Pfam" id="PF10988"/>
    </source>
</evidence>
<dbReference type="RefSeq" id="XP_008875366.1">
    <property type="nucleotide sequence ID" value="XM_008877144.1"/>
</dbReference>
<dbReference type="OrthoDB" id="79828at2759"/>
<dbReference type="Gene3D" id="2.160.20.120">
    <property type="match status" value="1"/>
</dbReference>
<feature type="compositionally biased region" description="Pro residues" evidence="1">
    <location>
        <begin position="455"/>
        <end position="465"/>
    </location>
</feature>
<dbReference type="InterPro" id="IPR021255">
    <property type="entry name" value="DUF2807"/>
</dbReference>
<protein>
    <recommendedName>
        <fullName evidence="2">Putative auto-transporter adhesin head GIN domain-containing protein</fullName>
    </recommendedName>
</protein>
<dbReference type="EMBL" id="KI913978">
    <property type="protein sequence ID" value="ETV96055.1"/>
    <property type="molecule type" value="Genomic_DNA"/>
</dbReference>
<dbReference type="Pfam" id="PF10988">
    <property type="entry name" value="DUF2807"/>
    <property type="match status" value="1"/>
</dbReference>
<dbReference type="AlphaFoldDB" id="A0A024TPH3"/>
<reference evidence="3" key="1">
    <citation type="submission" date="2013-12" db="EMBL/GenBank/DDBJ databases">
        <title>The Genome Sequence of Aphanomyces invadans NJM9701.</title>
        <authorList>
            <consortium name="The Broad Institute Genomics Platform"/>
            <person name="Russ C."/>
            <person name="Tyler B."/>
            <person name="van West P."/>
            <person name="Dieguez-Uribeondo J."/>
            <person name="Young S.K."/>
            <person name="Zeng Q."/>
            <person name="Gargeya S."/>
            <person name="Fitzgerald M."/>
            <person name="Abouelleil A."/>
            <person name="Alvarado L."/>
            <person name="Chapman S.B."/>
            <person name="Gainer-Dewar J."/>
            <person name="Goldberg J."/>
            <person name="Griggs A."/>
            <person name="Gujja S."/>
            <person name="Hansen M."/>
            <person name="Howarth C."/>
            <person name="Imamovic A."/>
            <person name="Ireland A."/>
            <person name="Larimer J."/>
            <person name="McCowan C."/>
            <person name="Murphy C."/>
            <person name="Pearson M."/>
            <person name="Poon T.W."/>
            <person name="Priest M."/>
            <person name="Roberts A."/>
            <person name="Saif S."/>
            <person name="Shea T."/>
            <person name="Sykes S."/>
            <person name="Wortman J."/>
            <person name="Nusbaum C."/>
            <person name="Birren B."/>
        </authorList>
    </citation>
    <scope>NUCLEOTIDE SEQUENCE [LARGE SCALE GENOMIC DNA]</scope>
    <source>
        <strain evidence="3">NJM9701</strain>
    </source>
</reference>
<evidence type="ECO:0000256" key="1">
    <source>
        <dbReference type="SAM" id="MobiDB-lite"/>
    </source>
</evidence>
<feature type="region of interest" description="Disordered" evidence="1">
    <location>
        <begin position="436"/>
        <end position="470"/>
    </location>
</feature>